<evidence type="ECO:0000256" key="1">
    <source>
        <dbReference type="ARBA" id="ARBA00007074"/>
    </source>
</evidence>
<dbReference type="InterPro" id="IPR038765">
    <property type="entry name" value="Papain-like_cys_pep_sf"/>
</dbReference>
<gene>
    <name evidence="7" type="ORF">SAMN05192573_116108</name>
</gene>
<dbReference type="EMBL" id="FNCG01000016">
    <property type="protein sequence ID" value="SDI13200.1"/>
    <property type="molecule type" value="Genomic_DNA"/>
</dbReference>
<evidence type="ECO:0000313" key="7">
    <source>
        <dbReference type="EMBL" id="SDI13200.1"/>
    </source>
</evidence>
<feature type="domain" description="NlpC/P60" evidence="6">
    <location>
        <begin position="61"/>
        <end position="191"/>
    </location>
</feature>
<dbReference type="InterPro" id="IPR051202">
    <property type="entry name" value="Peptidase_C40"/>
</dbReference>
<accession>A0A1G8I3I3</accession>
<keyword evidence="8" id="KW-1185">Reference proteome</keyword>
<evidence type="ECO:0000256" key="4">
    <source>
        <dbReference type="ARBA" id="ARBA00022807"/>
    </source>
</evidence>
<keyword evidence="2" id="KW-0645">Protease</keyword>
<evidence type="ECO:0000313" key="8">
    <source>
        <dbReference type="Proteomes" id="UP000199705"/>
    </source>
</evidence>
<dbReference type="PANTHER" id="PTHR47053">
    <property type="entry name" value="MUREIN DD-ENDOPEPTIDASE MEPH-RELATED"/>
    <property type="match status" value="1"/>
</dbReference>
<dbReference type="SUPFAM" id="SSF54001">
    <property type="entry name" value="Cysteine proteinases"/>
    <property type="match status" value="1"/>
</dbReference>
<feature type="region of interest" description="Disordered" evidence="5">
    <location>
        <begin position="192"/>
        <end position="213"/>
    </location>
</feature>
<keyword evidence="3" id="KW-0378">Hydrolase</keyword>
<protein>
    <submittedName>
        <fullName evidence="7">NlpC/P60 family protein</fullName>
    </submittedName>
</protein>
<dbReference type="GO" id="GO:0008234">
    <property type="term" value="F:cysteine-type peptidase activity"/>
    <property type="evidence" value="ECO:0007669"/>
    <property type="project" value="UniProtKB-KW"/>
</dbReference>
<evidence type="ECO:0000256" key="5">
    <source>
        <dbReference type="SAM" id="MobiDB-lite"/>
    </source>
</evidence>
<dbReference type="Gene3D" id="3.90.1720.10">
    <property type="entry name" value="endopeptidase domain like (from Nostoc punctiforme)"/>
    <property type="match status" value="1"/>
</dbReference>
<dbReference type="PANTHER" id="PTHR47053:SF1">
    <property type="entry name" value="MUREIN DD-ENDOPEPTIDASE MEPH-RELATED"/>
    <property type="match status" value="1"/>
</dbReference>
<organism evidence="7 8">
    <name type="scientific">Mucilaginibacter gossypii</name>
    <dbReference type="NCBI Taxonomy" id="551996"/>
    <lineage>
        <taxon>Bacteria</taxon>
        <taxon>Pseudomonadati</taxon>
        <taxon>Bacteroidota</taxon>
        <taxon>Sphingobacteriia</taxon>
        <taxon>Sphingobacteriales</taxon>
        <taxon>Sphingobacteriaceae</taxon>
        <taxon>Mucilaginibacter</taxon>
    </lineage>
</organism>
<keyword evidence="4" id="KW-0788">Thiol protease</keyword>
<reference evidence="8" key="1">
    <citation type="submission" date="2016-10" db="EMBL/GenBank/DDBJ databases">
        <authorList>
            <person name="Varghese N."/>
            <person name="Submissions S."/>
        </authorList>
    </citation>
    <scope>NUCLEOTIDE SEQUENCE [LARGE SCALE GENOMIC DNA]</scope>
    <source>
        <strain evidence="8">Gh-67</strain>
    </source>
</reference>
<evidence type="ECO:0000259" key="6">
    <source>
        <dbReference type="PROSITE" id="PS51935"/>
    </source>
</evidence>
<dbReference type="STRING" id="551996.SAMN05192573_116108"/>
<evidence type="ECO:0000256" key="2">
    <source>
        <dbReference type="ARBA" id="ARBA00022670"/>
    </source>
</evidence>
<dbReference type="PROSITE" id="PS51935">
    <property type="entry name" value="NLPC_P60"/>
    <property type="match status" value="1"/>
</dbReference>
<feature type="compositionally biased region" description="Acidic residues" evidence="5">
    <location>
        <begin position="196"/>
        <end position="213"/>
    </location>
</feature>
<sequence>MHVVIGSKLLLVACLSLMKPAKPAVLHASKKHKANKTVKLHSHARLRHHYAEVEANYETGETTPDELVEFAQTLKGVRYRYGSSNPEKGFDCSGYVNYVFTHFGISIPRSSSDFAPVKGIDIKDAKFGDLILFTGTRSHNYHSAGHIGIVISQPGEPLVFIHSTSGDENGVTETAMNDRYQRRYIKTIRVFKEESQPQEEDEDAVPDTLEEAR</sequence>
<name>A0A1G8I3I3_9SPHI</name>
<proteinExistence type="inferred from homology"/>
<dbReference type="Pfam" id="PF00877">
    <property type="entry name" value="NLPC_P60"/>
    <property type="match status" value="1"/>
</dbReference>
<dbReference type="Proteomes" id="UP000199705">
    <property type="component" value="Unassembled WGS sequence"/>
</dbReference>
<comment type="similarity">
    <text evidence="1">Belongs to the peptidase C40 family.</text>
</comment>
<dbReference type="InterPro" id="IPR000064">
    <property type="entry name" value="NLP_P60_dom"/>
</dbReference>
<dbReference type="AlphaFoldDB" id="A0A1G8I3I3"/>
<dbReference type="GO" id="GO:0006508">
    <property type="term" value="P:proteolysis"/>
    <property type="evidence" value="ECO:0007669"/>
    <property type="project" value="UniProtKB-KW"/>
</dbReference>
<evidence type="ECO:0000256" key="3">
    <source>
        <dbReference type="ARBA" id="ARBA00022801"/>
    </source>
</evidence>